<comment type="similarity">
    <text evidence="2">Belongs to the SusD family.</text>
</comment>
<reference evidence="8" key="1">
    <citation type="submission" date="2023-07" db="EMBL/GenBank/DDBJ databases">
        <title>Two novel species in the genus Flavivirga.</title>
        <authorList>
            <person name="Kwon K."/>
        </authorList>
    </citation>
    <scope>NUCLEOTIDE SEQUENCE</scope>
    <source>
        <strain evidence="8">KACC 14158</strain>
    </source>
</reference>
<evidence type="ECO:0000259" key="7">
    <source>
        <dbReference type="Pfam" id="PF14322"/>
    </source>
</evidence>
<evidence type="ECO:0000256" key="3">
    <source>
        <dbReference type="ARBA" id="ARBA00022729"/>
    </source>
</evidence>
<dbReference type="InterPro" id="IPR012944">
    <property type="entry name" value="SusD_RagB_dom"/>
</dbReference>
<keyword evidence="9" id="KW-1185">Reference proteome</keyword>
<feature type="domain" description="SusD-like N-terminal" evidence="7">
    <location>
        <begin position="119"/>
        <end position="240"/>
    </location>
</feature>
<evidence type="ECO:0000256" key="2">
    <source>
        <dbReference type="ARBA" id="ARBA00006275"/>
    </source>
</evidence>
<dbReference type="SUPFAM" id="SSF48452">
    <property type="entry name" value="TPR-like"/>
    <property type="match status" value="1"/>
</dbReference>
<dbReference type="PROSITE" id="PS51257">
    <property type="entry name" value="PROKAR_LIPOPROTEIN"/>
    <property type="match status" value="1"/>
</dbReference>
<keyword evidence="5" id="KW-0998">Cell outer membrane</keyword>
<evidence type="ECO:0000313" key="8">
    <source>
        <dbReference type="EMBL" id="MDO5976870.1"/>
    </source>
</evidence>
<evidence type="ECO:0000313" key="9">
    <source>
        <dbReference type="Proteomes" id="UP001176806"/>
    </source>
</evidence>
<dbReference type="Pfam" id="PF14322">
    <property type="entry name" value="SusD-like_3"/>
    <property type="match status" value="1"/>
</dbReference>
<evidence type="ECO:0000256" key="4">
    <source>
        <dbReference type="ARBA" id="ARBA00023136"/>
    </source>
</evidence>
<keyword evidence="3" id="KW-0732">Signal</keyword>
<dbReference type="Proteomes" id="UP001176806">
    <property type="component" value="Unassembled WGS sequence"/>
</dbReference>
<dbReference type="InterPro" id="IPR011990">
    <property type="entry name" value="TPR-like_helical_dom_sf"/>
</dbReference>
<evidence type="ECO:0000256" key="5">
    <source>
        <dbReference type="ARBA" id="ARBA00023237"/>
    </source>
</evidence>
<accession>A0ABT8WV53</accession>
<dbReference type="Gene3D" id="1.25.40.390">
    <property type="match status" value="1"/>
</dbReference>
<evidence type="ECO:0000259" key="6">
    <source>
        <dbReference type="Pfam" id="PF07980"/>
    </source>
</evidence>
<comment type="subcellular location">
    <subcellularLocation>
        <location evidence="1">Cell outer membrane</location>
    </subcellularLocation>
</comment>
<comment type="caution">
    <text evidence="8">The sequence shown here is derived from an EMBL/GenBank/DDBJ whole genome shotgun (WGS) entry which is preliminary data.</text>
</comment>
<evidence type="ECO:0000256" key="1">
    <source>
        <dbReference type="ARBA" id="ARBA00004442"/>
    </source>
</evidence>
<dbReference type="RefSeq" id="WP_303304200.1">
    <property type="nucleotide sequence ID" value="NZ_BAABDA010000011.1"/>
</dbReference>
<dbReference type="EMBL" id="JAUOEL010000009">
    <property type="protein sequence ID" value="MDO5976870.1"/>
    <property type="molecule type" value="Genomic_DNA"/>
</dbReference>
<feature type="domain" description="RagB/SusD" evidence="6">
    <location>
        <begin position="309"/>
        <end position="608"/>
    </location>
</feature>
<sequence>MKKSAHIILLLFLVITSCQDVLDKEPLDLITDATVWNDPVLIEAFLTNQYSLTSVMVNESSSYIAEWGVGSPITDSWDLENSEQCYGPLVINNFADEGKGGWDIAGNGVGNKAGRMNVNSNPLPWWENAYYIIRNLNMLIERLPDSPIDSELAASKIAEARFLRAFNYFQMVKRYGGVPLITNVQSLDDSEEELYPARNKEQEVYDFIISECTDIANILSSDKNFGRPCKWTALHLQSRAALYAGSIAKYGTVQLEGLVGISASPDTYFQISYDAANEIINDGGYALLDEGTDKVMNFRNVFVTKNHSEVIFAKHHNYVDALGGGGGTWGYDFVQRPKPHAWNIGMGNTPYLEMAEAFEYKDGSTGTLDRALLGSKLWSMDELWGNKDPRFFATLWTMETPWRDGIVDFHSGLITPDGTVLNNQNEAYNGVSAWGDQWFWIGFGTGFGVMKYLDEDVDIGSTWSNSGTDYQVFRLGETLLNYAEAAMELGYTGDALTAVNQIRTRAGIATLGSVTLDQIRHERRVELAFEGHRYWDLRRWRIATTELTRSFSGLKYVLDYTTQKYKVSVINNYDGTTDAPNFYEKMYYFPISLSRTGANSNLIENPGYN</sequence>
<protein>
    <submittedName>
        <fullName evidence="8">RagB/SusD family nutrient uptake outer membrane protein</fullName>
    </submittedName>
</protein>
<dbReference type="Pfam" id="PF07980">
    <property type="entry name" value="SusD_RagB"/>
    <property type="match status" value="1"/>
</dbReference>
<gene>
    <name evidence="8" type="ORF">Q4Q40_21935</name>
</gene>
<name>A0ABT8WV53_9FLAO</name>
<proteinExistence type="inferred from homology"/>
<dbReference type="InterPro" id="IPR033985">
    <property type="entry name" value="SusD-like_N"/>
</dbReference>
<organism evidence="8 9">
    <name type="scientific">Flavivirga jejuensis</name>
    <dbReference type="NCBI Taxonomy" id="870487"/>
    <lineage>
        <taxon>Bacteria</taxon>
        <taxon>Pseudomonadati</taxon>
        <taxon>Bacteroidota</taxon>
        <taxon>Flavobacteriia</taxon>
        <taxon>Flavobacteriales</taxon>
        <taxon>Flavobacteriaceae</taxon>
        <taxon>Flavivirga</taxon>
    </lineage>
</organism>
<keyword evidence="4" id="KW-0472">Membrane</keyword>